<evidence type="ECO:0000313" key="2">
    <source>
        <dbReference type="EMBL" id="ACF83688.1"/>
    </source>
</evidence>
<dbReference type="EMBL" id="BT038683">
    <property type="protein sequence ID" value="ACF83688.1"/>
    <property type="molecule type" value="mRNA"/>
</dbReference>
<name>B4FNJ5_MAIZE</name>
<organism evidence="2">
    <name type="scientific">Zea mays</name>
    <name type="common">Maize</name>
    <dbReference type="NCBI Taxonomy" id="4577"/>
    <lineage>
        <taxon>Eukaryota</taxon>
        <taxon>Viridiplantae</taxon>
        <taxon>Streptophyta</taxon>
        <taxon>Embryophyta</taxon>
        <taxon>Tracheophyta</taxon>
        <taxon>Spermatophyta</taxon>
        <taxon>Magnoliopsida</taxon>
        <taxon>Liliopsida</taxon>
        <taxon>Poales</taxon>
        <taxon>Poaceae</taxon>
        <taxon>PACMAD clade</taxon>
        <taxon>Panicoideae</taxon>
        <taxon>Andropogonodae</taxon>
        <taxon>Andropogoneae</taxon>
        <taxon>Tripsacinae</taxon>
        <taxon>Zea</taxon>
    </lineage>
</organism>
<feature type="region of interest" description="Disordered" evidence="1">
    <location>
        <begin position="1"/>
        <end position="21"/>
    </location>
</feature>
<feature type="compositionally biased region" description="Polar residues" evidence="1">
    <location>
        <begin position="1"/>
        <end position="12"/>
    </location>
</feature>
<reference evidence="2" key="1">
    <citation type="journal article" date="2009" name="PLoS Genet.">
        <title>Sequencing, mapping, and analysis of 27,455 maize full-length cDNAs.</title>
        <authorList>
            <person name="Soderlund C."/>
            <person name="Descour A."/>
            <person name="Kudrna D."/>
            <person name="Bomhoff M."/>
            <person name="Boyd L."/>
            <person name="Currie J."/>
            <person name="Angelova A."/>
            <person name="Collura K."/>
            <person name="Wissotski M."/>
            <person name="Ashley E."/>
            <person name="Morrow D."/>
            <person name="Fernandes J."/>
            <person name="Walbot V."/>
            <person name="Yu Y."/>
        </authorList>
    </citation>
    <scope>NUCLEOTIDE SEQUENCE</scope>
    <source>
        <strain evidence="2">B73</strain>
    </source>
</reference>
<evidence type="ECO:0000256" key="1">
    <source>
        <dbReference type="SAM" id="MobiDB-lite"/>
    </source>
</evidence>
<dbReference type="AlphaFoldDB" id="B4FNJ5"/>
<protein>
    <submittedName>
        <fullName evidence="2">Uncharacterized protein</fullName>
    </submittedName>
</protein>
<accession>B4FNJ5</accession>
<proteinExistence type="evidence at transcript level"/>
<sequence length="43" mass="4457">MPMHGLTSNTPGATGAKGARPALRRTMVVTVVASCGCLLRTWS</sequence>